<dbReference type="Proteomes" id="UP000199263">
    <property type="component" value="Unassembled WGS sequence"/>
</dbReference>
<gene>
    <name evidence="1" type="ORF">SAMN05421842_1452</name>
</gene>
<keyword evidence="2" id="KW-1185">Reference proteome</keyword>
<evidence type="ECO:0000313" key="1">
    <source>
        <dbReference type="EMBL" id="SFD42007.1"/>
    </source>
</evidence>
<protein>
    <submittedName>
        <fullName evidence="1">Uncharacterized protein</fullName>
    </submittedName>
</protein>
<reference evidence="1 2" key="1">
    <citation type="submission" date="2016-10" db="EMBL/GenBank/DDBJ databases">
        <authorList>
            <person name="de Groot N.N."/>
        </authorList>
    </citation>
    <scope>NUCLEOTIDE SEQUENCE [LARGE SCALE GENOMIC DNA]</scope>
    <source>
        <strain evidence="1 2">DSM 12992</strain>
    </source>
</reference>
<sequence>MYIIKSLELFNPNDKFDINFENYKLNKDKPLIVHRGHYFLKLFIQLSNLNESDRFAILLDNRIIFTKMLEVRKDYWVEITTALDILKEANTLRFLNNSDDLLIVNTIKGGLYMADTADFSIIRIDNANNKSFDLVLSEPFTNAFTATIKILGTSTEYDCSLVSNSLFPTDPMKKTLLIGKVDSKGTHTLKEQALINLTVPSNQTYRITVFKNNLSNESAYIDYTLNSFNAISDPLKDVSATVIGDRILKVSFKYPVKNVFNIVDADSLEQPVPPSTNPVVTHFLSNFYALYYGRDTNDVVVSGSINWPGAFDTDRISFSQTLSSDGKTLILQDNILAVPLTENLSHILALNKGKYHLSPSDKSKVLTDYSPEKRIVPMMELSFNVGITAVPAIAINATAPVRNEVTVSFDKAVMKPLDATIATAKILFDSNGNSLKISKITRAENDFNTLIFTLDNSNVLPAGNINLGVGSNTAGVGDLIDACGYIVPFTTLSVNVGSVPPTLNDVEQDKNLIYTNNTVINLTFSTSMKDDATGTGANNPTNYKFVDKNANTQDIKSATFVDPDKKIVQIMFKNLLGAGSYRLIISANSITDSIGEKINYTNYYPVPIEDTTKPSVVEIIGLNRDILNTGAYITDKDNAIIIKYKTPMSVIGDSTDDKHAANQPLNYKFIESTAATTNNPLPTGTTAIPLKNNKWIRFVLPTLNSYPVFENTTTLNGNPNLNYDMYIGYTELDDVRYVCNTSGNIYPLCSLEKITATVPLIDLSKGKVEITSDNELKYTYTDKTTLAGNYYNNEFNNPLNKSDFIVAVSNATGTPDPASPLPVKEVALSDDGTTITFTFDDGTFNSGDKKAYIGGTVNNSILDIFGKGLTGTAFNGVVINSVPSTLVGVSLTDISRTATKFNIQGTDFAVGYPVEIALKFSNTIKNTASSDFLVTFNNAINSPILSANVLQVNGNNSDTVLLESYIPSVATDNLDNILLIRTVSDKTLLATKDINNNTISPFGYMSVSNLAIFNAAWNFTTPDNLDAANLKATFNKDLDFSKLPLLAVKNAGATGLTIGGAAGTNFVTTDGTDNILTPYISLVDANNNKLGTVTLKKVDINNSIFTNSQESKVNETLNLATAAVPLANEAKTAADATPNTATKTAANTAVASASATKTAATTAKTTMTPANVTALNTAATTSSTDAAALVTAANTYNTNIVAAQAAAINAQAAAQAAVTAANVVPYDGTAVLNAATAAQTAAATAVTAATTAGDTATSTAATAAKTAADSAVTAATTAQTTPSDANIGAAKTAIATLKTATDATVTSANTATNLAGTALTKAQAYKVAADATKASATAATTASKDSDIKFNINIKKETTDSVLSLTFNKITADLTLSTTNLAYIEYTGEAYQFMNFEDQLYANTSLDYNANTTLK</sequence>
<dbReference type="EMBL" id="FOMG01000045">
    <property type="protein sequence ID" value="SFD42007.1"/>
    <property type="molecule type" value="Genomic_DNA"/>
</dbReference>
<accession>A0A1I1S6J3</accession>
<dbReference type="RefSeq" id="WP_175560023.1">
    <property type="nucleotide sequence ID" value="NZ_FOMG01000045.1"/>
</dbReference>
<name>A0A1I1S6J3_9CLOT</name>
<evidence type="ECO:0000313" key="2">
    <source>
        <dbReference type="Proteomes" id="UP000199263"/>
    </source>
</evidence>
<dbReference type="STRING" id="119641.SAMN05421842_1452"/>
<organism evidence="1 2">
    <name type="scientific">Clostridium uliginosum</name>
    <dbReference type="NCBI Taxonomy" id="119641"/>
    <lineage>
        <taxon>Bacteria</taxon>
        <taxon>Bacillati</taxon>
        <taxon>Bacillota</taxon>
        <taxon>Clostridia</taxon>
        <taxon>Eubacteriales</taxon>
        <taxon>Clostridiaceae</taxon>
        <taxon>Clostridium</taxon>
    </lineage>
</organism>
<proteinExistence type="predicted"/>